<gene>
    <name evidence="2" type="ORF">SAMN04487941_2050</name>
</gene>
<protein>
    <submittedName>
        <fullName evidence="2">PAP2 superfamily protein</fullName>
    </submittedName>
</protein>
<dbReference type="InterPro" id="IPR000326">
    <property type="entry name" value="PAP2/HPO"/>
</dbReference>
<accession>A0A1I7IAF5</accession>
<dbReference type="Pfam" id="PF01569">
    <property type="entry name" value="PAP2"/>
    <property type="match status" value="1"/>
</dbReference>
<name>A0A1I7IAF5_9BACT</name>
<dbReference type="SUPFAM" id="SSF48317">
    <property type="entry name" value="Acid phosphatase/Vanadium-dependent haloperoxidase"/>
    <property type="match status" value="1"/>
</dbReference>
<dbReference type="AlphaFoldDB" id="A0A1I7IAF5"/>
<dbReference type="InterPro" id="IPR036938">
    <property type="entry name" value="PAP2/HPO_sf"/>
</dbReference>
<feature type="domain" description="Phosphatidic acid phosphatase type 2/haloperoxidase" evidence="1">
    <location>
        <begin position="176"/>
        <end position="275"/>
    </location>
</feature>
<dbReference type="OrthoDB" id="9773582at2"/>
<organism evidence="2 3">
    <name type="scientific">Pontibacter akesuensis</name>
    <dbReference type="NCBI Taxonomy" id="388950"/>
    <lineage>
        <taxon>Bacteria</taxon>
        <taxon>Pseudomonadati</taxon>
        <taxon>Bacteroidota</taxon>
        <taxon>Cytophagia</taxon>
        <taxon>Cytophagales</taxon>
        <taxon>Hymenobacteraceae</taxon>
        <taxon>Pontibacter</taxon>
    </lineage>
</organism>
<reference evidence="3" key="1">
    <citation type="submission" date="2016-10" db="EMBL/GenBank/DDBJ databases">
        <authorList>
            <person name="Varghese N."/>
        </authorList>
    </citation>
    <scope>NUCLEOTIDE SEQUENCE [LARGE SCALE GENOMIC DNA]</scope>
    <source>
        <strain evidence="3">DSM 18820</strain>
    </source>
</reference>
<dbReference type="Gene3D" id="1.20.144.10">
    <property type="entry name" value="Phosphatidic acid phosphatase type 2/haloperoxidase"/>
    <property type="match status" value="1"/>
</dbReference>
<keyword evidence="3" id="KW-1185">Reference proteome</keyword>
<dbReference type="SMART" id="SM00014">
    <property type="entry name" value="acidPPc"/>
    <property type="match status" value="1"/>
</dbReference>
<evidence type="ECO:0000313" key="3">
    <source>
        <dbReference type="Proteomes" id="UP000182491"/>
    </source>
</evidence>
<dbReference type="CDD" id="cd03394">
    <property type="entry name" value="PAP2_like_5"/>
    <property type="match status" value="1"/>
</dbReference>
<evidence type="ECO:0000313" key="2">
    <source>
        <dbReference type="EMBL" id="SFU69912.1"/>
    </source>
</evidence>
<dbReference type="Proteomes" id="UP000182491">
    <property type="component" value="Unassembled WGS sequence"/>
</dbReference>
<dbReference type="EMBL" id="FPCA01000002">
    <property type="protein sequence ID" value="SFU69912.1"/>
    <property type="molecule type" value="Genomic_DNA"/>
</dbReference>
<dbReference type="STRING" id="388950.GCA_001611675_01491"/>
<evidence type="ECO:0000259" key="1">
    <source>
        <dbReference type="SMART" id="SM00014"/>
    </source>
</evidence>
<sequence>MKLIKVNLRQTKSFLNLNIKQKLALHLLWLIVLANPVLAQTQQTILTDTAAATEAPLAAKRFNLALQDTLKKAAPADTVYPGQENPFTEAQRREGETKRYLKRAVLPAAVLIGAGVYTIQGNGLFSSFDARDARNRSAPEFSTKVDDYLFFAPIVYLYSFNALSSQNRHDMVRQTGLLLASGALTSALVWPTKKFTNIDRPNGDNHAFPSGHTAYAFTIATIVDKEFRHKSRWVSVGSYTIASATGIFRVLNNEHWMADVLAGAGVGILSVNTVYWLHDKFANNKGINTTLAPTVLPNGSPGMGLVVQF</sequence>
<proteinExistence type="predicted"/>